<feature type="transmembrane region" description="Helical" evidence="2">
    <location>
        <begin position="470"/>
        <end position="495"/>
    </location>
</feature>
<feature type="transmembrane region" description="Helical" evidence="2">
    <location>
        <begin position="434"/>
        <end position="458"/>
    </location>
</feature>
<dbReference type="Gene3D" id="1.20.1250.20">
    <property type="entry name" value="MFS general substrate transporter like domains"/>
    <property type="match status" value="2"/>
</dbReference>
<feature type="transmembrane region" description="Helical" evidence="2">
    <location>
        <begin position="501"/>
        <end position="523"/>
    </location>
</feature>
<evidence type="ECO:0000313" key="5">
    <source>
        <dbReference type="Proteomes" id="UP000319731"/>
    </source>
</evidence>
<feature type="transmembrane region" description="Helical" evidence="2">
    <location>
        <begin position="188"/>
        <end position="210"/>
    </location>
</feature>
<feature type="transmembrane region" description="Helical" evidence="2">
    <location>
        <begin position="108"/>
        <end position="125"/>
    </location>
</feature>
<evidence type="ECO:0000313" key="4">
    <source>
        <dbReference type="EMBL" id="TPX35549.1"/>
    </source>
</evidence>
<dbReference type="InterPro" id="IPR020846">
    <property type="entry name" value="MFS_dom"/>
</dbReference>
<keyword evidence="2" id="KW-1133">Transmembrane helix</keyword>
<dbReference type="GeneID" id="42003285"/>
<evidence type="ECO:0000256" key="1">
    <source>
        <dbReference type="ARBA" id="ARBA00004141"/>
    </source>
</evidence>
<dbReference type="SUPFAM" id="SSF103473">
    <property type="entry name" value="MFS general substrate transporter"/>
    <property type="match status" value="1"/>
</dbReference>
<protein>
    <recommendedName>
        <fullName evidence="3">Major facilitator superfamily (MFS) profile domain-containing protein</fullName>
    </recommendedName>
</protein>
<dbReference type="Pfam" id="PF07690">
    <property type="entry name" value="MFS_1"/>
    <property type="match status" value="1"/>
</dbReference>
<sequence length="538" mass="57196">MERGQSPTRSPDSAAACPVVGRTSVTRLLELPDGHPLFEFDNVKFLGLNLKPGVSAVNFGSFLAATFVSILLFVFLNGSQSFLLSDIIHLSKEVLGRSAGGLSFADELFSLFAVVIWGIVSDFVGRRTVYSVGYILMGLGLALYPLMGRLLPDLLLARLVFAFGGSSASAMLTAVLSDYGTEDHRGRMAGVIGMASGLGAVTGALVMLRLPGIISTEWFHSPTSSAPGLIVVYESLAGFSILFAILLFFGMKRTAPAYHIVPSSVNEDEPNGSEHRPLLSSPTRLQLPEASTILGMLQDCPVAVREPKSLYQIFIDGALAARSPSVLLGYLGSALARGDSIIITLFLSLWINKYFETEGLCPGFDPLDPKGTCRAAYVLASSLSGMAQMAALLGAPLIGYLVDRVYKPYLTLVSLTIAGLGYFLLSILDNPTSPILYPVVILIGLGEIAMIVVSLSLTTSSHDVPRESRGSVAGFSSLFGAFGILATTQIGGWLFDEWSSTGPFLLMAVAHAIALVFAVVVVLKDASSQHQRISQSDL</sequence>
<feature type="transmembrane region" description="Helical" evidence="2">
    <location>
        <begin position="132"/>
        <end position="150"/>
    </location>
</feature>
<feature type="transmembrane region" description="Helical" evidence="2">
    <location>
        <begin position="409"/>
        <end position="428"/>
    </location>
</feature>
<name>A0A507C8S2_9FUNG</name>
<dbReference type="PANTHER" id="PTHR23524:SF1">
    <property type="entry name" value="MRH DOMAIN-CONTAINING PROTEIN-RELATED"/>
    <property type="match status" value="1"/>
</dbReference>
<dbReference type="PROSITE" id="PS50850">
    <property type="entry name" value="MFS"/>
    <property type="match status" value="1"/>
</dbReference>
<feature type="transmembrane region" description="Helical" evidence="2">
    <location>
        <begin position="375"/>
        <end position="402"/>
    </location>
</feature>
<dbReference type="AlphaFoldDB" id="A0A507C8S2"/>
<dbReference type="RefSeq" id="XP_031026022.1">
    <property type="nucleotide sequence ID" value="XM_031167988.1"/>
</dbReference>
<dbReference type="PANTHER" id="PTHR23524">
    <property type="entry name" value="TRANSPORTER, PUTATIVE (AFU_ORTHOLOGUE AFUA_8G04850)-RELATED"/>
    <property type="match status" value="1"/>
</dbReference>
<dbReference type="GO" id="GO:0022857">
    <property type="term" value="F:transmembrane transporter activity"/>
    <property type="evidence" value="ECO:0007669"/>
    <property type="project" value="InterPro"/>
</dbReference>
<evidence type="ECO:0000256" key="2">
    <source>
        <dbReference type="SAM" id="Phobius"/>
    </source>
</evidence>
<dbReference type="InterPro" id="IPR011701">
    <property type="entry name" value="MFS"/>
</dbReference>
<dbReference type="Proteomes" id="UP000319731">
    <property type="component" value="Unassembled WGS sequence"/>
</dbReference>
<dbReference type="EMBL" id="QEAO01000008">
    <property type="protein sequence ID" value="TPX35549.1"/>
    <property type="molecule type" value="Genomic_DNA"/>
</dbReference>
<feature type="domain" description="Major facilitator superfamily (MFS) profile" evidence="3">
    <location>
        <begin position="53"/>
        <end position="526"/>
    </location>
</feature>
<dbReference type="InterPro" id="IPR036259">
    <property type="entry name" value="MFS_trans_sf"/>
</dbReference>
<comment type="subcellular location">
    <subcellularLocation>
        <location evidence="1">Membrane</location>
        <topology evidence="1">Multi-pass membrane protein</topology>
    </subcellularLocation>
</comment>
<evidence type="ECO:0000259" key="3">
    <source>
        <dbReference type="PROSITE" id="PS50850"/>
    </source>
</evidence>
<comment type="caution">
    <text evidence="4">The sequence shown here is derived from an EMBL/GenBank/DDBJ whole genome shotgun (WGS) entry which is preliminary data.</text>
</comment>
<dbReference type="OrthoDB" id="18110at2759"/>
<feature type="transmembrane region" description="Helical" evidence="2">
    <location>
        <begin position="54"/>
        <end position="76"/>
    </location>
</feature>
<keyword evidence="2" id="KW-0472">Membrane</keyword>
<feature type="transmembrane region" description="Helical" evidence="2">
    <location>
        <begin position="230"/>
        <end position="249"/>
    </location>
</feature>
<proteinExistence type="predicted"/>
<dbReference type="STRING" id="1806994.A0A507C8S2"/>
<feature type="transmembrane region" description="Helical" evidence="2">
    <location>
        <begin position="156"/>
        <end position="176"/>
    </location>
</feature>
<keyword evidence="5" id="KW-1185">Reference proteome</keyword>
<accession>A0A507C8S2</accession>
<dbReference type="GO" id="GO:0016020">
    <property type="term" value="C:membrane"/>
    <property type="evidence" value="ECO:0007669"/>
    <property type="project" value="UniProtKB-SubCell"/>
</dbReference>
<reference evidence="4 5" key="1">
    <citation type="journal article" date="2019" name="Sci. Rep.">
        <title>Comparative genomics of chytrid fungi reveal insights into the obligate biotrophic and pathogenic lifestyle of Synchytrium endobioticum.</title>
        <authorList>
            <person name="van de Vossenberg B.T.L.H."/>
            <person name="Warris S."/>
            <person name="Nguyen H.D.T."/>
            <person name="van Gent-Pelzer M.P.E."/>
            <person name="Joly D.L."/>
            <person name="van de Geest H.C."/>
            <person name="Bonants P.J.M."/>
            <person name="Smith D.S."/>
            <person name="Levesque C.A."/>
            <person name="van der Lee T.A.J."/>
        </authorList>
    </citation>
    <scope>NUCLEOTIDE SEQUENCE [LARGE SCALE GENOMIC DNA]</scope>
    <source>
        <strain evidence="4 5">JEL517</strain>
    </source>
</reference>
<keyword evidence="2" id="KW-0812">Transmembrane</keyword>
<gene>
    <name evidence="4" type="ORF">SmJEL517_g02060</name>
</gene>
<organism evidence="4 5">
    <name type="scientific">Synchytrium microbalum</name>
    <dbReference type="NCBI Taxonomy" id="1806994"/>
    <lineage>
        <taxon>Eukaryota</taxon>
        <taxon>Fungi</taxon>
        <taxon>Fungi incertae sedis</taxon>
        <taxon>Chytridiomycota</taxon>
        <taxon>Chytridiomycota incertae sedis</taxon>
        <taxon>Chytridiomycetes</taxon>
        <taxon>Synchytriales</taxon>
        <taxon>Synchytriaceae</taxon>
        <taxon>Synchytrium</taxon>
    </lineage>
</organism>